<evidence type="ECO:0000256" key="3">
    <source>
        <dbReference type="ARBA" id="ARBA00022448"/>
    </source>
</evidence>
<dbReference type="PROSITE" id="PS50850">
    <property type="entry name" value="MFS"/>
    <property type="match status" value="1"/>
</dbReference>
<dbReference type="InterPro" id="IPR020846">
    <property type="entry name" value="MFS_dom"/>
</dbReference>
<dbReference type="Proteomes" id="UP000608923">
    <property type="component" value="Unassembled WGS sequence"/>
</dbReference>
<feature type="transmembrane region" description="Helical" evidence="8">
    <location>
        <begin position="337"/>
        <end position="358"/>
    </location>
</feature>
<dbReference type="PANTHER" id="PTHR43271">
    <property type="entry name" value="BLL2771 PROTEIN"/>
    <property type="match status" value="1"/>
</dbReference>
<evidence type="ECO:0000256" key="6">
    <source>
        <dbReference type="ARBA" id="ARBA00022989"/>
    </source>
</evidence>
<protein>
    <submittedName>
        <fullName evidence="10">Major facilitator superfamily protein</fullName>
    </submittedName>
</protein>
<evidence type="ECO:0000256" key="7">
    <source>
        <dbReference type="ARBA" id="ARBA00023136"/>
    </source>
</evidence>
<dbReference type="Gene3D" id="1.20.1250.20">
    <property type="entry name" value="MFS general substrate transporter like domains"/>
    <property type="match status" value="1"/>
</dbReference>
<evidence type="ECO:0000256" key="4">
    <source>
        <dbReference type="ARBA" id="ARBA00022475"/>
    </source>
</evidence>
<dbReference type="PANTHER" id="PTHR43271:SF2">
    <property type="entry name" value="BLL2771 PROTEIN"/>
    <property type="match status" value="1"/>
</dbReference>
<keyword evidence="6 8" id="KW-1133">Transmembrane helix</keyword>
<dbReference type="GO" id="GO:0022857">
    <property type="term" value="F:transmembrane transporter activity"/>
    <property type="evidence" value="ECO:0007669"/>
    <property type="project" value="InterPro"/>
</dbReference>
<organism evidence="10 11">
    <name type="scientific">Alcaligenes pakistanensis</name>
    <dbReference type="NCBI Taxonomy" id="1482717"/>
    <lineage>
        <taxon>Bacteria</taxon>
        <taxon>Pseudomonadati</taxon>
        <taxon>Pseudomonadota</taxon>
        <taxon>Betaproteobacteria</taxon>
        <taxon>Burkholderiales</taxon>
        <taxon>Alcaligenaceae</taxon>
        <taxon>Alcaligenes</taxon>
    </lineage>
</organism>
<feature type="domain" description="Major facilitator superfamily (MFS) profile" evidence="9">
    <location>
        <begin position="9"/>
        <end position="392"/>
    </location>
</feature>
<dbReference type="InterPro" id="IPR011701">
    <property type="entry name" value="MFS"/>
</dbReference>
<feature type="transmembrane region" description="Helical" evidence="8">
    <location>
        <begin position="279"/>
        <end position="299"/>
    </location>
</feature>
<feature type="transmembrane region" description="Helical" evidence="8">
    <location>
        <begin position="217"/>
        <end position="235"/>
    </location>
</feature>
<reference evidence="11" key="1">
    <citation type="journal article" date="2019" name="Int. J. Syst. Evol. Microbiol.">
        <title>The Global Catalogue of Microorganisms (GCM) 10K type strain sequencing project: providing services to taxonomists for standard genome sequencing and annotation.</title>
        <authorList>
            <consortium name="The Broad Institute Genomics Platform"/>
            <consortium name="The Broad Institute Genome Sequencing Center for Infectious Disease"/>
            <person name="Wu L."/>
            <person name="Ma J."/>
        </authorList>
    </citation>
    <scope>NUCLEOTIDE SEQUENCE [LARGE SCALE GENOMIC DNA]</scope>
    <source>
        <strain evidence="11">KCTC 42083</strain>
    </source>
</reference>
<dbReference type="GO" id="GO:0005886">
    <property type="term" value="C:plasma membrane"/>
    <property type="evidence" value="ECO:0007669"/>
    <property type="project" value="UniProtKB-SubCell"/>
</dbReference>
<feature type="transmembrane region" description="Helical" evidence="8">
    <location>
        <begin position="137"/>
        <end position="156"/>
    </location>
</feature>
<evidence type="ECO:0000256" key="1">
    <source>
        <dbReference type="ARBA" id="ARBA00004651"/>
    </source>
</evidence>
<evidence type="ECO:0000256" key="2">
    <source>
        <dbReference type="ARBA" id="ARBA00008335"/>
    </source>
</evidence>
<dbReference type="RefSeq" id="WP_189391219.1">
    <property type="nucleotide sequence ID" value="NZ_BMZN01000001.1"/>
</dbReference>
<keyword evidence="4" id="KW-1003">Cell membrane</keyword>
<evidence type="ECO:0000313" key="11">
    <source>
        <dbReference type="Proteomes" id="UP000608923"/>
    </source>
</evidence>
<feature type="transmembrane region" description="Helical" evidence="8">
    <location>
        <begin position="78"/>
        <end position="97"/>
    </location>
</feature>
<keyword evidence="11" id="KW-1185">Reference proteome</keyword>
<proteinExistence type="inferred from homology"/>
<feature type="transmembrane region" description="Helical" evidence="8">
    <location>
        <begin position="305"/>
        <end position="325"/>
    </location>
</feature>
<dbReference type="AlphaFoldDB" id="A0A8H9IFT7"/>
<feature type="transmembrane region" description="Helical" evidence="8">
    <location>
        <begin position="162"/>
        <end position="183"/>
    </location>
</feature>
<name>A0A8H9IFT7_9BURK</name>
<sequence length="398" mass="41521">MKVSASDPQAVGTGLRALMVVCALAVVSLLYLPLPILDVLKQTHGIDATGMVSSFGFAYAAGFLIFGPLSDRLGRCTVMVAGLLALVGATAVLAVASTSLSLMIGRVLQGLAASSFPPVAIAYLAERGNPRQRVWSVAWMSTAFLSAGLLGQIYGGLVAGPWGLAAAFWPLCLVFTLTACCLWKKPADTQAGQGLSEFFGNYKAIGNLLADARLRRVYLPAFFLLMCFVAFYMTLDSKLGMQFAQLGISPLMTRGVVAPAFLMPLLVAVVMPKLGPQRTLCAALVCAATGLALSAWAGAEHLTALLGSSFLFVAGLGISVPSLIARVAGVSDTSVRGLAVSLYTFVLFIGASLGPWLAQQTADMALQDACLLFSGLLFGCAIYAFTGVKKMPAIVRTG</sequence>
<dbReference type="SUPFAM" id="SSF103473">
    <property type="entry name" value="MFS general substrate transporter"/>
    <property type="match status" value="1"/>
</dbReference>
<feature type="transmembrane region" description="Helical" evidence="8">
    <location>
        <begin position="12"/>
        <end position="34"/>
    </location>
</feature>
<evidence type="ECO:0000259" key="9">
    <source>
        <dbReference type="PROSITE" id="PS50850"/>
    </source>
</evidence>
<accession>A0A8H9IFT7</accession>
<feature type="transmembrane region" description="Helical" evidence="8">
    <location>
        <begin position="46"/>
        <end position="66"/>
    </location>
</feature>
<evidence type="ECO:0000313" key="10">
    <source>
        <dbReference type="EMBL" id="GHC40395.1"/>
    </source>
</evidence>
<dbReference type="EMBL" id="BMZN01000001">
    <property type="protein sequence ID" value="GHC40395.1"/>
    <property type="molecule type" value="Genomic_DNA"/>
</dbReference>
<keyword evidence="7 8" id="KW-0472">Membrane</keyword>
<keyword evidence="5 8" id="KW-0812">Transmembrane</keyword>
<feature type="transmembrane region" description="Helical" evidence="8">
    <location>
        <begin position="255"/>
        <end position="272"/>
    </location>
</feature>
<dbReference type="Pfam" id="PF07690">
    <property type="entry name" value="MFS_1"/>
    <property type="match status" value="1"/>
</dbReference>
<dbReference type="InterPro" id="IPR036259">
    <property type="entry name" value="MFS_trans_sf"/>
</dbReference>
<keyword evidence="3" id="KW-0813">Transport</keyword>
<comment type="similarity">
    <text evidence="2">Belongs to the major facilitator superfamily.</text>
</comment>
<feature type="transmembrane region" description="Helical" evidence="8">
    <location>
        <begin position="103"/>
        <end position="125"/>
    </location>
</feature>
<comment type="subcellular location">
    <subcellularLocation>
        <location evidence="1">Cell membrane</location>
        <topology evidence="1">Multi-pass membrane protein</topology>
    </subcellularLocation>
</comment>
<evidence type="ECO:0000256" key="8">
    <source>
        <dbReference type="SAM" id="Phobius"/>
    </source>
</evidence>
<comment type="caution">
    <text evidence="10">The sequence shown here is derived from an EMBL/GenBank/DDBJ whole genome shotgun (WGS) entry which is preliminary data.</text>
</comment>
<evidence type="ECO:0000256" key="5">
    <source>
        <dbReference type="ARBA" id="ARBA00022692"/>
    </source>
</evidence>
<feature type="transmembrane region" description="Helical" evidence="8">
    <location>
        <begin position="364"/>
        <end position="386"/>
    </location>
</feature>
<gene>
    <name evidence="10" type="ORF">GCM10010096_08630</name>
</gene>